<feature type="non-terminal residue" evidence="1">
    <location>
        <position position="1"/>
    </location>
</feature>
<comment type="caution">
    <text evidence="1">The sequence shown here is derived from an EMBL/GenBank/DDBJ whole genome shotgun (WGS) entry which is preliminary data.</text>
</comment>
<reference evidence="1" key="1">
    <citation type="journal article" date="2014" name="Front. Microbiol.">
        <title>High frequency of phylogenetically diverse reductive dehalogenase-homologous genes in deep subseafloor sedimentary metagenomes.</title>
        <authorList>
            <person name="Kawai M."/>
            <person name="Futagami T."/>
            <person name="Toyoda A."/>
            <person name="Takaki Y."/>
            <person name="Nishi S."/>
            <person name="Hori S."/>
            <person name="Arai W."/>
            <person name="Tsubouchi T."/>
            <person name="Morono Y."/>
            <person name="Uchiyama I."/>
            <person name="Ito T."/>
            <person name="Fujiyama A."/>
            <person name="Inagaki F."/>
            <person name="Takami H."/>
        </authorList>
    </citation>
    <scope>NUCLEOTIDE SEQUENCE</scope>
    <source>
        <strain evidence="1">Expedition CK06-06</strain>
    </source>
</reference>
<gene>
    <name evidence="1" type="ORF">S06H3_65343</name>
</gene>
<dbReference type="EMBL" id="BARV01043965">
    <property type="protein sequence ID" value="GAI67752.1"/>
    <property type="molecule type" value="Genomic_DNA"/>
</dbReference>
<protein>
    <recommendedName>
        <fullName evidence="2">FAD dependent oxidoreductase domain-containing protein</fullName>
    </recommendedName>
</protein>
<dbReference type="SUPFAM" id="SSF51971">
    <property type="entry name" value="Nucleotide-binding domain"/>
    <property type="match status" value="1"/>
</dbReference>
<sequence length="97" mass="10476">KPLLENYAGINPRALIMGGGIAGVVVALNLAEQGHPVTLIEKEHDLGGHLKKIVFTLSGDDPQKLLFNLREKIISNTNIEVLVNSEVTDVKGYVGNF</sequence>
<proteinExistence type="predicted"/>
<accession>X1QGX7</accession>
<evidence type="ECO:0000313" key="1">
    <source>
        <dbReference type="EMBL" id="GAI67752.1"/>
    </source>
</evidence>
<name>X1QGX7_9ZZZZ</name>
<feature type="non-terminal residue" evidence="1">
    <location>
        <position position="97"/>
    </location>
</feature>
<dbReference type="Pfam" id="PF13450">
    <property type="entry name" value="NAD_binding_8"/>
    <property type="match status" value="1"/>
</dbReference>
<dbReference type="Gene3D" id="3.40.50.720">
    <property type="entry name" value="NAD(P)-binding Rossmann-like Domain"/>
    <property type="match status" value="1"/>
</dbReference>
<organism evidence="1">
    <name type="scientific">marine sediment metagenome</name>
    <dbReference type="NCBI Taxonomy" id="412755"/>
    <lineage>
        <taxon>unclassified sequences</taxon>
        <taxon>metagenomes</taxon>
        <taxon>ecological metagenomes</taxon>
    </lineage>
</organism>
<dbReference type="AlphaFoldDB" id="X1QGX7"/>
<evidence type="ECO:0008006" key="2">
    <source>
        <dbReference type="Google" id="ProtNLM"/>
    </source>
</evidence>